<proteinExistence type="predicted"/>
<feature type="compositionally biased region" description="Polar residues" evidence="1">
    <location>
        <begin position="271"/>
        <end position="287"/>
    </location>
</feature>
<name>A0A9E7R8F1_9EURY</name>
<dbReference type="AlphaFoldDB" id="A0A9E7R8F1"/>
<feature type="region of interest" description="Disordered" evidence="1">
    <location>
        <begin position="29"/>
        <end position="54"/>
    </location>
</feature>
<dbReference type="PROSITE" id="PS51257">
    <property type="entry name" value="PROKAR_LIPOPROTEIN"/>
    <property type="match status" value="1"/>
</dbReference>
<evidence type="ECO:0000313" key="3">
    <source>
        <dbReference type="Proteomes" id="UP001057580"/>
    </source>
</evidence>
<dbReference type="EMBL" id="CP104003">
    <property type="protein sequence ID" value="UWM56530.1"/>
    <property type="molecule type" value="Genomic_DNA"/>
</dbReference>
<dbReference type="GeneID" id="74942678"/>
<gene>
    <name evidence="2" type="ORF">N0B31_09610</name>
</gene>
<keyword evidence="3" id="KW-1185">Reference proteome</keyword>
<dbReference type="RefSeq" id="WP_260643644.1">
    <property type="nucleotide sequence ID" value="NZ_CP104003.1"/>
</dbReference>
<dbReference type="KEGG" id="ssai:N0B31_09610"/>
<sequence length="287" mass="30072">MHRGAPLCLFVLLALAGCGAVLPGGGPSAATTPTATPAPVPVDDGETRTLPPGVGPERVDAARLAEVTARSVRGETIRFQFDQREARPEFSLGTVYVGPRLTVEAVAADRYTVRVEEVNERGGGLSIETFENATYVTPDGTYRYDGENVTVAGAEDAYGRPSRLAATYVETYLDVETVEVRRLGNGSVVVEGEGGQAVNGTDYSVRAVVGPDGVVRSFEGIYTRDGRVQFATFSLSPRDAFQPPEWYRAATVTASPTATAATAVPATTATGDGNENANGTVTPTPTP</sequence>
<organism evidence="2 3">
    <name type="scientific">Salinirubellus salinus</name>
    <dbReference type="NCBI Taxonomy" id="1364945"/>
    <lineage>
        <taxon>Archaea</taxon>
        <taxon>Methanobacteriati</taxon>
        <taxon>Methanobacteriota</taxon>
        <taxon>Stenosarchaea group</taxon>
        <taxon>Halobacteria</taxon>
        <taxon>Halobacteriales</taxon>
        <taxon>Natronomonadaceae</taxon>
        <taxon>Salinirubellus</taxon>
    </lineage>
</organism>
<evidence type="ECO:0008006" key="4">
    <source>
        <dbReference type="Google" id="ProtNLM"/>
    </source>
</evidence>
<reference evidence="2" key="1">
    <citation type="submission" date="2022-09" db="EMBL/GenBank/DDBJ databases">
        <title>Diverse halophilic archaea isolated from saline environments.</title>
        <authorList>
            <person name="Cui H.-L."/>
        </authorList>
    </citation>
    <scope>NUCLEOTIDE SEQUENCE</scope>
    <source>
        <strain evidence="2">ZS-35-S2</strain>
    </source>
</reference>
<dbReference type="Proteomes" id="UP001057580">
    <property type="component" value="Chromosome"/>
</dbReference>
<feature type="region of interest" description="Disordered" evidence="1">
    <location>
        <begin position="264"/>
        <end position="287"/>
    </location>
</feature>
<evidence type="ECO:0000313" key="2">
    <source>
        <dbReference type="EMBL" id="UWM56530.1"/>
    </source>
</evidence>
<protein>
    <recommendedName>
        <fullName evidence="4">Lipoprotein</fullName>
    </recommendedName>
</protein>
<evidence type="ECO:0000256" key="1">
    <source>
        <dbReference type="SAM" id="MobiDB-lite"/>
    </source>
</evidence>
<accession>A0A9E7R8F1</accession>